<keyword evidence="2" id="KW-1185">Reference proteome</keyword>
<sequence length="169" mass="19417">MIGEYTCPFYHNSGKVCGRTCKRAEGCSYYWKAKKRVPCIDCGKPTEFNEIVEEESSEIVEEESSEIVEEESSNNTENTIHELFSRVFVNDSMSCASQVEKSYYLASIYPNVCIEYGNPSVSKLAKSERPQCNDYKSNVTNSKKCLRWTQHQEIFYVGGYCNNFVFKGY</sequence>
<comment type="caution">
    <text evidence="1">The sequence shown here is derived from an EMBL/GenBank/DDBJ whole genome shotgun (WGS) entry which is preliminary data.</text>
</comment>
<evidence type="ECO:0000313" key="2">
    <source>
        <dbReference type="Proteomes" id="UP000266861"/>
    </source>
</evidence>
<dbReference type="STRING" id="1348612.A0A397IWD1"/>
<dbReference type="AlphaFoldDB" id="A0A397IWD1"/>
<gene>
    <name evidence="1" type="ORF">Glove_149g119</name>
</gene>
<proteinExistence type="predicted"/>
<evidence type="ECO:0000313" key="1">
    <source>
        <dbReference type="EMBL" id="RHZ79347.1"/>
    </source>
</evidence>
<organism evidence="1 2">
    <name type="scientific">Diversispora epigaea</name>
    <dbReference type="NCBI Taxonomy" id="1348612"/>
    <lineage>
        <taxon>Eukaryota</taxon>
        <taxon>Fungi</taxon>
        <taxon>Fungi incertae sedis</taxon>
        <taxon>Mucoromycota</taxon>
        <taxon>Glomeromycotina</taxon>
        <taxon>Glomeromycetes</taxon>
        <taxon>Diversisporales</taxon>
        <taxon>Diversisporaceae</taxon>
        <taxon>Diversispora</taxon>
    </lineage>
</organism>
<dbReference type="EMBL" id="PQFF01000140">
    <property type="protein sequence ID" value="RHZ79347.1"/>
    <property type="molecule type" value="Genomic_DNA"/>
</dbReference>
<dbReference type="OrthoDB" id="2440780at2759"/>
<dbReference type="Proteomes" id="UP000266861">
    <property type="component" value="Unassembled WGS sequence"/>
</dbReference>
<name>A0A397IWD1_9GLOM</name>
<reference evidence="1 2" key="1">
    <citation type="submission" date="2018-08" db="EMBL/GenBank/DDBJ databases">
        <title>Genome and evolution of the arbuscular mycorrhizal fungus Diversispora epigaea (formerly Glomus versiforme) and its bacterial endosymbionts.</title>
        <authorList>
            <person name="Sun X."/>
            <person name="Fei Z."/>
            <person name="Harrison M."/>
        </authorList>
    </citation>
    <scope>NUCLEOTIDE SEQUENCE [LARGE SCALE GENOMIC DNA]</scope>
    <source>
        <strain evidence="1 2">IT104</strain>
    </source>
</reference>
<protein>
    <submittedName>
        <fullName evidence="1">Uncharacterized protein</fullName>
    </submittedName>
</protein>
<accession>A0A397IWD1</accession>